<organism evidence="2 3">
    <name type="scientific">Rothia santali</name>
    <dbReference type="NCBI Taxonomy" id="2949643"/>
    <lineage>
        <taxon>Bacteria</taxon>
        <taxon>Bacillati</taxon>
        <taxon>Actinomycetota</taxon>
        <taxon>Actinomycetes</taxon>
        <taxon>Micrococcales</taxon>
        <taxon>Micrococcaceae</taxon>
        <taxon>Rothia</taxon>
    </lineage>
</organism>
<gene>
    <name evidence="2" type="ORF">NBM05_05275</name>
</gene>
<evidence type="ECO:0000313" key="3">
    <source>
        <dbReference type="Proteomes" id="UP001139502"/>
    </source>
</evidence>
<accession>A0A9X2HBY6</accession>
<dbReference type="Proteomes" id="UP001139502">
    <property type="component" value="Unassembled WGS sequence"/>
</dbReference>
<keyword evidence="3" id="KW-1185">Reference proteome</keyword>
<feature type="transmembrane region" description="Helical" evidence="1">
    <location>
        <begin position="201"/>
        <end position="220"/>
    </location>
</feature>
<comment type="caution">
    <text evidence="2">The sequence shown here is derived from an EMBL/GenBank/DDBJ whole genome shotgun (WGS) entry which is preliminary data.</text>
</comment>
<dbReference type="RefSeq" id="WP_254165671.1">
    <property type="nucleotide sequence ID" value="NZ_JANAFB010000009.1"/>
</dbReference>
<protein>
    <recommendedName>
        <fullName evidence="4">PH domain-containing protein</fullName>
    </recommendedName>
</protein>
<proteinExistence type="predicted"/>
<evidence type="ECO:0008006" key="4">
    <source>
        <dbReference type="Google" id="ProtNLM"/>
    </source>
</evidence>
<name>A0A9X2HBY6_9MICC</name>
<sequence>MAEHLRDVPEKYGRPVEGFHPRIHSYGRRFLAVVPASLLSAVLVLLLVYRRPAVPFVVLSLVVVAVSLVIAYSYLRPAIAVLTDTHVLRGRMIGWKAAPRAAVEHTVFAERLQPRGAGAGGRGALARFRNRGVPALWFVGAGGKRALRFDGRVWDAKTLQSLSSKVTPRTTRYARIEIDDLARRHPGLVGWQELHPRLRSGLLTAAVAVVLALIAAVNLWPEAFAL</sequence>
<keyword evidence="1" id="KW-1133">Transmembrane helix</keyword>
<dbReference type="AlphaFoldDB" id="A0A9X2HBY6"/>
<feature type="transmembrane region" description="Helical" evidence="1">
    <location>
        <begin position="55"/>
        <end position="75"/>
    </location>
</feature>
<dbReference type="EMBL" id="JANAFB010000009">
    <property type="protein sequence ID" value="MCP3425445.1"/>
    <property type="molecule type" value="Genomic_DNA"/>
</dbReference>
<keyword evidence="1" id="KW-0472">Membrane</keyword>
<evidence type="ECO:0000256" key="1">
    <source>
        <dbReference type="SAM" id="Phobius"/>
    </source>
</evidence>
<feature type="transmembrane region" description="Helical" evidence="1">
    <location>
        <begin position="30"/>
        <end position="49"/>
    </location>
</feature>
<evidence type="ECO:0000313" key="2">
    <source>
        <dbReference type="EMBL" id="MCP3425445.1"/>
    </source>
</evidence>
<reference evidence="2" key="1">
    <citation type="submission" date="2022-06" db="EMBL/GenBank/DDBJ databases">
        <title>Rothia sp. isolated from sandalwood seedling.</title>
        <authorList>
            <person name="Tuikhar N."/>
            <person name="Kirdat K."/>
            <person name="Thorat V."/>
            <person name="Swetha P."/>
            <person name="Padma S."/>
            <person name="Sundararaj R."/>
            <person name="Yadav A."/>
        </authorList>
    </citation>
    <scope>NUCLEOTIDE SEQUENCE</scope>
    <source>
        <strain evidence="2">AR01</strain>
    </source>
</reference>
<keyword evidence="1" id="KW-0812">Transmembrane</keyword>